<gene>
    <name evidence="3" type="ORF">CEUSTIGMA_g6129.t1</name>
</gene>
<sequence length="184" mass="20727">MPKKKVVDSDEEEELDEEELHQVQSGRATKVSARPRRAAAAAVQKLTQKLIDGDDEDEDGEEELVEIPKAALTKYKTDINAEPNTVHVIKKDDINPAMLKALLVDEWPTWASKTGGWPDLNVPYEYEHRLRELSLVLEGSATVTIPGGKAVEIHTGDFAVFPKKLVCTWVITEPLKKKYYEFSR</sequence>
<keyword evidence="4" id="KW-1185">Reference proteome</keyword>
<evidence type="ECO:0000313" key="4">
    <source>
        <dbReference type="Proteomes" id="UP000232323"/>
    </source>
</evidence>
<dbReference type="InterPro" id="IPR014710">
    <property type="entry name" value="RmlC-like_jellyroll"/>
</dbReference>
<dbReference type="Pfam" id="PF05899">
    <property type="entry name" value="Cupin_3"/>
    <property type="match status" value="1"/>
</dbReference>
<accession>A0A250X6I0</accession>
<dbReference type="AlphaFoldDB" id="A0A250X6I0"/>
<feature type="domain" description="(S)-ureidoglycine aminohydrolase cupin" evidence="2">
    <location>
        <begin position="101"/>
        <end position="179"/>
    </location>
</feature>
<dbReference type="PANTHER" id="PTHR33271">
    <property type="entry name" value="OS04G0445200 PROTEIN"/>
    <property type="match status" value="1"/>
</dbReference>
<dbReference type="InterPro" id="IPR011051">
    <property type="entry name" value="RmlC_Cupin_sf"/>
</dbReference>
<evidence type="ECO:0000313" key="3">
    <source>
        <dbReference type="EMBL" id="GAX78691.1"/>
    </source>
</evidence>
<evidence type="ECO:0000256" key="1">
    <source>
        <dbReference type="SAM" id="MobiDB-lite"/>
    </source>
</evidence>
<reference evidence="3 4" key="1">
    <citation type="submission" date="2017-08" db="EMBL/GenBank/DDBJ databases">
        <title>Acidophilic green algal genome provides insights into adaptation to an acidic environment.</title>
        <authorList>
            <person name="Hirooka S."/>
            <person name="Hirose Y."/>
            <person name="Kanesaki Y."/>
            <person name="Higuchi S."/>
            <person name="Fujiwara T."/>
            <person name="Onuma R."/>
            <person name="Era A."/>
            <person name="Ohbayashi R."/>
            <person name="Uzuka A."/>
            <person name="Nozaki H."/>
            <person name="Yoshikawa H."/>
            <person name="Miyagishima S.Y."/>
        </authorList>
    </citation>
    <scope>NUCLEOTIDE SEQUENCE [LARGE SCALE GENOMIC DNA]</scope>
    <source>
        <strain evidence="3 4">NIES-2499</strain>
    </source>
</reference>
<proteinExistence type="predicted"/>
<dbReference type="EMBL" id="BEGY01000034">
    <property type="protein sequence ID" value="GAX78691.1"/>
    <property type="molecule type" value="Genomic_DNA"/>
</dbReference>
<feature type="region of interest" description="Disordered" evidence="1">
    <location>
        <begin position="1"/>
        <end position="36"/>
    </location>
</feature>
<dbReference type="SUPFAM" id="SSF51182">
    <property type="entry name" value="RmlC-like cupins"/>
    <property type="match status" value="1"/>
</dbReference>
<dbReference type="InterPro" id="IPR008579">
    <property type="entry name" value="UGlyAH_Cupin_dom"/>
</dbReference>
<evidence type="ECO:0000259" key="2">
    <source>
        <dbReference type="Pfam" id="PF05899"/>
    </source>
</evidence>
<protein>
    <recommendedName>
        <fullName evidence="2">(S)-ureidoglycine aminohydrolase cupin domain-containing protein</fullName>
    </recommendedName>
</protein>
<feature type="compositionally biased region" description="Acidic residues" evidence="1">
    <location>
        <begin position="9"/>
        <end position="19"/>
    </location>
</feature>
<dbReference type="Proteomes" id="UP000232323">
    <property type="component" value="Unassembled WGS sequence"/>
</dbReference>
<dbReference type="PANTHER" id="PTHR33271:SF22">
    <property type="entry name" value="OS04G0445200 PROTEIN"/>
    <property type="match status" value="1"/>
</dbReference>
<organism evidence="3 4">
    <name type="scientific">Chlamydomonas eustigma</name>
    <dbReference type="NCBI Taxonomy" id="1157962"/>
    <lineage>
        <taxon>Eukaryota</taxon>
        <taxon>Viridiplantae</taxon>
        <taxon>Chlorophyta</taxon>
        <taxon>core chlorophytes</taxon>
        <taxon>Chlorophyceae</taxon>
        <taxon>CS clade</taxon>
        <taxon>Chlamydomonadales</taxon>
        <taxon>Chlamydomonadaceae</taxon>
        <taxon>Chlamydomonas</taxon>
    </lineage>
</organism>
<name>A0A250X6I0_9CHLO</name>
<comment type="caution">
    <text evidence="3">The sequence shown here is derived from an EMBL/GenBank/DDBJ whole genome shotgun (WGS) entry which is preliminary data.</text>
</comment>
<dbReference type="Gene3D" id="2.60.120.10">
    <property type="entry name" value="Jelly Rolls"/>
    <property type="match status" value="1"/>
</dbReference>